<dbReference type="GO" id="GO:0003677">
    <property type="term" value="F:DNA binding"/>
    <property type="evidence" value="ECO:0007669"/>
    <property type="project" value="UniProtKB-KW"/>
</dbReference>
<evidence type="ECO:0000313" key="6">
    <source>
        <dbReference type="EMBL" id="MBA8953927.1"/>
    </source>
</evidence>
<keyword evidence="7" id="KW-1185">Reference proteome</keyword>
<dbReference type="GO" id="GO:0003700">
    <property type="term" value="F:DNA-binding transcription factor activity"/>
    <property type="evidence" value="ECO:0007669"/>
    <property type="project" value="InterPro"/>
</dbReference>
<evidence type="ECO:0000313" key="7">
    <source>
        <dbReference type="Proteomes" id="UP000572680"/>
    </source>
</evidence>
<evidence type="ECO:0000256" key="3">
    <source>
        <dbReference type="ARBA" id="ARBA00023163"/>
    </source>
</evidence>
<dbReference type="InterPro" id="IPR050679">
    <property type="entry name" value="Bact_HTH_transcr_reg"/>
</dbReference>
<evidence type="ECO:0000256" key="1">
    <source>
        <dbReference type="ARBA" id="ARBA00023015"/>
    </source>
</evidence>
<dbReference type="Gene3D" id="1.10.10.10">
    <property type="entry name" value="Winged helix-like DNA-binding domain superfamily/Winged helix DNA-binding domain"/>
    <property type="match status" value="1"/>
</dbReference>
<dbReference type="PANTHER" id="PTHR44846">
    <property type="entry name" value="MANNOSYL-D-GLYCERATE TRANSPORT/METABOLISM SYSTEM REPRESSOR MNGR-RELATED"/>
    <property type="match status" value="1"/>
</dbReference>
<keyword evidence="2 6" id="KW-0238">DNA-binding</keyword>
<dbReference type="SMART" id="SM00345">
    <property type="entry name" value="HTH_GNTR"/>
    <property type="match status" value="1"/>
</dbReference>
<evidence type="ECO:0000256" key="2">
    <source>
        <dbReference type="ARBA" id="ARBA00023125"/>
    </source>
</evidence>
<comment type="caution">
    <text evidence="6">The sequence shown here is derived from an EMBL/GenBank/DDBJ whole genome shotgun (WGS) entry which is preliminary data.</text>
</comment>
<reference evidence="6 7" key="1">
    <citation type="submission" date="2020-08" db="EMBL/GenBank/DDBJ databases">
        <title>Genomic Encyclopedia of Type Strains, Phase IV (KMG-IV): sequencing the most valuable type-strain genomes for metagenomic binning, comparative biology and taxonomic classification.</title>
        <authorList>
            <person name="Goeker M."/>
        </authorList>
    </citation>
    <scope>NUCLEOTIDE SEQUENCE [LARGE SCALE GENOMIC DNA]</scope>
    <source>
        <strain evidence="6 7">DSM 44197</strain>
    </source>
</reference>
<gene>
    <name evidence="6" type="ORF">HNR61_005581</name>
</gene>
<proteinExistence type="predicted"/>
<sequence length="165" mass="18209">MTDEIPRTAYEEVADKLRAQIESGTLRVGDAIPSTAQICKDYGVSTTVARRAVSELRSAGLLIGRAGKGVYVKATPKEVESRKVDLDGLAQQVGELRATVEEIQAARDERVDAELGRLRRQVGLIHTQLMDLYARLGQSYPHESLAEFENETPPDRESTNRRTGT</sequence>
<dbReference type="InterPro" id="IPR036388">
    <property type="entry name" value="WH-like_DNA-bd_sf"/>
</dbReference>
<dbReference type="GO" id="GO:0045892">
    <property type="term" value="P:negative regulation of DNA-templated transcription"/>
    <property type="evidence" value="ECO:0007669"/>
    <property type="project" value="TreeGrafter"/>
</dbReference>
<accession>A0A7W3LTI5</accession>
<organism evidence="6 7">
    <name type="scientific">Actinomadura namibiensis</name>
    <dbReference type="NCBI Taxonomy" id="182080"/>
    <lineage>
        <taxon>Bacteria</taxon>
        <taxon>Bacillati</taxon>
        <taxon>Actinomycetota</taxon>
        <taxon>Actinomycetes</taxon>
        <taxon>Streptosporangiales</taxon>
        <taxon>Thermomonosporaceae</taxon>
        <taxon>Actinomadura</taxon>
    </lineage>
</organism>
<dbReference type="RefSeq" id="WP_182846090.1">
    <property type="nucleotide sequence ID" value="NZ_BAAALP010000001.1"/>
</dbReference>
<feature type="domain" description="HTH gntR-type" evidence="5">
    <location>
        <begin position="7"/>
        <end position="75"/>
    </location>
</feature>
<dbReference type="InterPro" id="IPR036390">
    <property type="entry name" value="WH_DNA-bd_sf"/>
</dbReference>
<dbReference type="Proteomes" id="UP000572680">
    <property type="component" value="Unassembled WGS sequence"/>
</dbReference>
<dbReference type="EMBL" id="JACJIA010000008">
    <property type="protein sequence ID" value="MBA8953927.1"/>
    <property type="molecule type" value="Genomic_DNA"/>
</dbReference>
<dbReference type="CDD" id="cd07377">
    <property type="entry name" value="WHTH_GntR"/>
    <property type="match status" value="1"/>
</dbReference>
<dbReference type="Pfam" id="PF00392">
    <property type="entry name" value="GntR"/>
    <property type="match status" value="1"/>
</dbReference>
<dbReference type="PANTHER" id="PTHR44846:SF17">
    <property type="entry name" value="GNTR-FAMILY TRANSCRIPTIONAL REGULATOR"/>
    <property type="match status" value="1"/>
</dbReference>
<protein>
    <submittedName>
        <fullName evidence="6">DNA-binding GntR family transcriptional regulator</fullName>
    </submittedName>
</protein>
<keyword evidence="1" id="KW-0805">Transcription regulation</keyword>
<evidence type="ECO:0000256" key="4">
    <source>
        <dbReference type="SAM" id="MobiDB-lite"/>
    </source>
</evidence>
<name>A0A7W3LTI5_ACTNM</name>
<evidence type="ECO:0000259" key="5">
    <source>
        <dbReference type="PROSITE" id="PS50949"/>
    </source>
</evidence>
<dbReference type="AlphaFoldDB" id="A0A7W3LTI5"/>
<dbReference type="SUPFAM" id="SSF46785">
    <property type="entry name" value="Winged helix' DNA-binding domain"/>
    <property type="match status" value="1"/>
</dbReference>
<keyword evidence="3" id="KW-0804">Transcription</keyword>
<dbReference type="InterPro" id="IPR000524">
    <property type="entry name" value="Tscrpt_reg_HTH_GntR"/>
</dbReference>
<feature type="compositionally biased region" description="Basic and acidic residues" evidence="4">
    <location>
        <begin position="153"/>
        <end position="165"/>
    </location>
</feature>
<feature type="region of interest" description="Disordered" evidence="4">
    <location>
        <begin position="144"/>
        <end position="165"/>
    </location>
</feature>
<dbReference type="PROSITE" id="PS50949">
    <property type="entry name" value="HTH_GNTR"/>
    <property type="match status" value="1"/>
</dbReference>